<gene>
    <name evidence="2" type="primary">zapA</name>
    <name evidence="2" type="ORF">FYJ58_05415</name>
</gene>
<dbReference type="RefSeq" id="WP_154518413.1">
    <property type="nucleotide sequence ID" value="NZ_VUMT01000006.1"/>
</dbReference>
<dbReference type="Gene3D" id="6.10.250.790">
    <property type="match status" value="1"/>
</dbReference>
<accession>A0A6L5XX30</accession>
<protein>
    <submittedName>
        <fullName evidence="2">Cell division protein ZapA</fullName>
    </submittedName>
</protein>
<comment type="caution">
    <text evidence="2">The sequence shown here is derived from an EMBL/GenBank/DDBJ whole genome shotgun (WGS) entry which is preliminary data.</text>
</comment>
<evidence type="ECO:0000313" key="2">
    <source>
        <dbReference type="EMBL" id="MSS63315.1"/>
    </source>
</evidence>
<keyword evidence="2" id="KW-0132">Cell division</keyword>
<keyword evidence="1" id="KW-0175">Coiled coil</keyword>
<dbReference type="Proteomes" id="UP000482209">
    <property type="component" value="Unassembled WGS sequence"/>
</dbReference>
<evidence type="ECO:0000313" key="3">
    <source>
        <dbReference type="Proteomes" id="UP000482209"/>
    </source>
</evidence>
<dbReference type="SUPFAM" id="SSF102829">
    <property type="entry name" value="Cell division protein ZapA-like"/>
    <property type="match status" value="1"/>
</dbReference>
<dbReference type="EMBL" id="VUMT01000006">
    <property type="protein sequence ID" value="MSS63315.1"/>
    <property type="molecule type" value="Genomic_DNA"/>
</dbReference>
<dbReference type="AlphaFoldDB" id="A0A6L5XX30"/>
<dbReference type="InterPro" id="IPR007838">
    <property type="entry name" value="Cell_div_ZapA-like"/>
</dbReference>
<sequence>MKELNDVEVIINNKRYTLCGYESDAYLQMVASYINDKYDLFKQQDSYARLETDIKNTLMQINIADDYFKEKEKVRTLEDELEAKNNELFDIKHEVISLQTKLDELKKELDKEKEDSIEAQKQIVKLETELKEREHKK</sequence>
<dbReference type="Pfam" id="PF05164">
    <property type="entry name" value="ZapA"/>
    <property type="match status" value="1"/>
</dbReference>
<dbReference type="GO" id="GO:0051301">
    <property type="term" value="P:cell division"/>
    <property type="evidence" value="ECO:0007669"/>
    <property type="project" value="UniProtKB-KW"/>
</dbReference>
<dbReference type="InterPro" id="IPR036192">
    <property type="entry name" value="Cell_div_ZapA-like_sf"/>
</dbReference>
<dbReference type="InterPro" id="IPR053712">
    <property type="entry name" value="Bac_CellDiv_Activator"/>
</dbReference>
<evidence type="ECO:0000256" key="1">
    <source>
        <dbReference type="SAM" id="Coils"/>
    </source>
</evidence>
<feature type="coiled-coil region" evidence="1">
    <location>
        <begin position="67"/>
        <end position="136"/>
    </location>
</feature>
<organism evidence="2 3">
    <name type="scientific">Velocimicrobium porci</name>
    <dbReference type="NCBI Taxonomy" id="2606634"/>
    <lineage>
        <taxon>Bacteria</taxon>
        <taxon>Bacillati</taxon>
        <taxon>Bacillota</taxon>
        <taxon>Clostridia</taxon>
        <taxon>Lachnospirales</taxon>
        <taxon>Lachnospiraceae</taxon>
        <taxon>Velocimicrobium</taxon>
    </lineage>
</organism>
<proteinExistence type="predicted"/>
<keyword evidence="2" id="KW-0131">Cell cycle</keyword>
<name>A0A6L5XX30_9FIRM</name>
<reference evidence="2 3" key="1">
    <citation type="submission" date="2019-08" db="EMBL/GenBank/DDBJ databases">
        <title>In-depth cultivation of the pig gut microbiome towards novel bacterial diversity and tailored functional studies.</title>
        <authorList>
            <person name="Wylensek D."/>
            <person name="Hitch T.C.A."/>
            <person name="Clavel T."/>
        </authorList>
    </citation>
    <scope>NUCLEOTIDE SEQUENCE [LARGE SCALE GENOMIC DNA]</scope>
    <source>
        <strain evidence="2 3">WCA-693-APC-MOT-I</strain>
    </source>
</reference>
<keyword evidence="3" id="KW-1185">Reference proteome</keyword>